<gene>
    <name evidence="1" type="ORF">THII_3048</name>
</gene>
<organism evidence="1 2">
    <name type="scientific">Thioploca ingrica</name>
    <dbReference type="NCBI Taxonomy" id="40754"/>
    <lineage>
        <taxon>Bacteria</taxon>
        <taxon>Pseudomonadati</taxon>
        <taxon>Pseudomonadota</taxon>
        <taxon>Gammaproteobacteria</taxon>
        <taxon>Thiotrichales</taxon>
        <taxon>Thiotrichaceae</taxon>
        <taxon>Thioploca</taxon>
    </lineage>
</organism>
<evidence type="ECO:0000313" key="1">
    <source>
        <dbReference type="EMBL" id="BAP57345.1"/>
    </source>
</evidence>
<protein>
    <submittedName>
        <fullName evidence="1">Uncharacterized protein</fullName>
    </submittedName>
</protein>
<dbReference type="EMBL" id="AP014633">
    <property type="protein sequence ID" value="BAP57345.1"/>
    <property type="molecule type" value="Genomic_DNA"/>
</dbReference>
<name>A0A090APD6_9GAMM</name>
<dbReference type="HOGENOM" id="CLU_1102390_0_0_6"/>
<sequence length="236" mass="26724">MKYLNLDPSIVGAEDAEDKIIASELLERKLAEIDKQLEQLSANNTAPSKRAELLLDYADTCLELQKDFTAWQMAYQAFQLFIPLENWEGAVQACHILFKTEQPDSLAALGNGVWLAVTFPIDPELSVLMLESIVSETPDDSDGGAVAAATAHYIVDLRTEGQLRENLLFFTNQLLAKVARRHSQVNNQTDFESWFRRLELDSPPDFLGRLAQVLEVIVQDNWWIDREALRTKLPIH</sequence>
<accession>A0A090APD6</accession>
<dbReference type="KEGG" id="tig:THII_3048"/>
<dbReference type="STRING" id="40754.THII_3048"/>
<evidence type="ECO:0000313" key="2">
    <source>
        <dbReference type="Proteomes" id="UP000031623"/>
    </source>
</evidence>
<dbReference type="AlphaFoldDB" id="A0A090APD6"/>
<dbReference type="Proteomes" id="UP000031623">
    <property type="component" value="Chromosome"/>
</dbReference>
<proteinExistence type="predicted"/>
<dbReference type="OrthoDB" id="9775668at2"/>
<reference evidence="1 2" key="1">
    <citation type="journal article" date="2014" name="ISME J.">
        <title>Ecophysiology of Thioploca ingrica as revealed by the complete genome sequence supplemented with proteomic evidence.</title>
        <authorList>
            <person name="Kojima H."/>
            <person name="Ogura Y."/>
            <person name="Yamamoto N."/>
            <person name="Togashi T."/>
            <person name="Mori H."/>
            <person name="Watanabe T."/>
            <person name="Nemoto F."/>
            <person name="Kurokawa K."/>
            <person name="Hayashi T."/>
            <person name="Fukui M."/>
        </authorList>
    </citation>
    <scope>NUCLEOTIDE SEQUENCE [LARGE SCALE GENOMIC DNA]</scope>
</reference>
<keyword evidence="2" id="KW-1185">Reference proteome</keyword>